<sequence length="173" mass="19769">MGKSKIDQLPPEERQWVEDWLIQHNFTGYDEFEKQARERGIDVSRSGGQRWGSEFQMRLERIKIATEQAQAIVRTTGDDSANLTEGLQSLVQTKLFEMMQQFNYDPEEGIDIVKVTRAVADMSRATVNQKRWRLEVKTRVEAAAREVESVVKKGGISEDTAKQIRQKILGIAG</sequence>
<evidence type="ECO:0008006" key="2">
    <source>
        <dbReference type="Google" id="ProtNLM"/>
    </source>
</evidence>
<name>A0A450WXK3_9GAMM</name>
<gene>
    <name evidence="1" type="ORF">BECKLFY1418C_GA0070996_110210</name>
</gene>
<proteinExistence type="predicted"/>
<protein>
    <recommendedName>
        <fullName evidence="2">Phage terminase, small subunit</fullName>
    </recommendedName>
</protein>
<evidence type="ECO:0000313" key="1">
    <source>
        <dbReference type="EMBL" id="VFK21751.1"/>
    </source>
</evidence>
<reference evidence="1" key="1">
    <citation type="submission" date="2019-02" db="EMBL/GenBank/DDBJ databases">
        <authorList>
            <person name="Gruber-Vodicka R. H."/>
            <person name="Seah K. B. B."/>
        </authorList>
    </citation>
    <scope>NUCLEOTIDE SEQUENCE</scope>
    <source>
        <strain evidence="1">BECK_BY7</strain>
    </source>
</reference>
<accession>A0A450WXK3</accession>
<dbReference type="InterPro" id="IPR021874">
    <property type="entry name" value="Phage_Mu_Gp27"/>
</dbReference>
<dbReference type="Pfam" id="PF11985">
    <property type="entry name" value="Phage_Mu_Gp27"/>
    <property type="match status" value="1"/>
</dbReference>
<organism evidence="1">
    <name type="scientific">Candidatus Kentrum sp. LFY</name>
    <dbReference type="NCBI Taxonomy" id="2126342"/>
    <lineage>
        <taxon>Bacteria</taxon>
        <taxon>Pseudomonadati</taxon>
        <taxon>Pseudomonadota</taxon>
        <taxon>Gammaproteobacteria</taxon>
        <taxon>Candidatus Kentrum</taxon>
    </lineage>
</organism>
<dbReference type="EMBL" id="CAADFN010000102">
    <property type="protein sequence ID" value="VFK21751.1"/>
    <property type="molecule type" value="Genomic_DNA"/>
</dbReference>
<dbReference type="AlphaFoldDB" id="A0A450WXK3"/>